<comment type="caution">
    <text evidence="2">The sequence shown here is derived from an EMBL/GenBank/DDBJ whole genome shotgun (WGS) entry which is preliminary data.</text>
</comment>
<dbReference type="InterPro" id="IPR017581">
    <property type="entry name" value="AtpR-like"/>
</dbReference>
<dbReference type="Proteomes" id="UP000632828">
    <property type="component" value="Unassembled WGS sequence"/>
</dbReference>
<gene>
    <name evidence="2" type="ORF">ICT70_02305</name>
</gene>
<keyword evidence="1" id="KW-0472">Membrane</keyword>
<dbReference type="NCBIfam" id="TIGR03165">
    <property type="entry name" value="F1F0_chp_2"/>
    <property type="match status" value="1"/>
</dbReference>
<dbReference type="AlphaFoldDB" id="A0A8J6QWU1"/>
<feature type="transmembrane region" description="Helical" evidence="1">
    <location>
        <begin position="39"/>
        <end position="61"/>
    </location>
</feature>
<proteinExistence type="predicted"/>
<evidence type="ECO:0000313" key="3">
    <source>
        <dbReference type="Proteomes" id="UP000632828"/>
    </source>
</evidence>
<dbReference type="Pfam" id="PF12966">
    <property type="entry name" value="AtpR"/>
    <property type="match status" value="1"/>
</dbReference>
<evidence type="ECO:0000313" key="2">
    <source>
        <dbReference type="EMBL" id="MBD1399492.1"/>
    </source>
</evidence>
<name>A0A8J6QWU1_9BACT</name>
<dbReference type="EMBL" id="JACWUN010000002">
    <property type="protein sequence ID" value="MBD1399492.1"/>
    <property type="molecule type" value="Genomic_DNA"/>
</dbReference>
<keyword evidence="3" id="KW-1185">Reference proteome</keyword>
<accession>A0A8J6QWU1</accession>
<reference evidence="2" key="1">
    <citation type="submission" date="2020-09" db="EMBL/GenBank/DDBJ databases">
        <title>Pelobacter alkaliphilus sp. nov., a novel anaerobic arsenate-reducing bacterium from terrestrial mud volcano.</title>
        <authorList>
            <person name="Khomyakova M.A."/>
            <person name="Merkel A.Y."/>
            <person name="Slobodkin A.I."/>
        </authorList>
    </citation>
    <scope>NUCLEOTIDE SEQUENCE</scope>
    <source>
        <strain evidence="2">M08fum</strain>
    </source>
</reference>
<dbReference type="RefSeq" id="WP_191153766.1">
    <property type="nucleotide sequence ID" value="NZ_JACWUN010000002.1"/>
</dbReference>
<keyword evidence="1" id="KW-0812">Transmembrane</keyword>
<protein>
    <submittedName>
        <fullName evidence="2">ATP synthase subunit I</fullName>
    </submittedName>
</protein>
<feature type="transmembrane region" description="Helical" evidence="1">
    <location>
        <begin position="68"/>
        <end position="86"/>
    </location>
</feature>
<keyword evidence="1" id="KW-1133">Transmembrane helix</keyword>
<evidence type="ECO:0000256" key="1">
    <source>
        <dbReference type="SAM" id="Phobius"/>
    </source>
</evidence>
<organism evidence="2 3">
    <name type="scientific">Pelovirga terrestris</name>
    <dbReference type="NCBI Taxonomy" id="2771352"/>
    <lineage>
        <taxon>Bacteria</taxon>
        <taxon>Pseudomonadati</taxon>
        <taxon>Thermodesulfobacteriota</taxon>
        <taxon>Desulfuromonadia</taxon>
        <taxon>Geobacterales</taxon>
        <taxon>Geobacteraceae</taxon>
        <taxon>Pelovirga</taxon>
    </lineage>
</organism>
<feature type="transmembrane region" description="Helical" evidence="1">
    <location>
        <begin position="7"/>
        <end position="27"/>
    </location>
</feature>
<sequence length="107" mass="12043">MNEAFRLAPVLVAGVLLGAIFYGGLWWTVRQGVSSQRPALWFFGSLLLRMSIVLTGFYVVADGQWQRLLVCFVGFVTARLIVTWLTRPPVDSRNVPAKEGCHEFKSR</sequence>